<reference evidence="1 2" key="1">
    <citation type="submission" date="2023-10" db="EMBL/GenBank/DDBJ databases">
        <title>Draft genome sequence of Xylaria bambusicola isolate GMP-LS, the root and basal stem rot pathogen of sugarcane in Indonesia.</title>
        <authorList>
            <person name="Selvaraj P."/>
            <person name="Muralishankar V."/>
            <person name="Muruganantham S."/>
            <person name="Sp S."/>
            <person name="Haryani S."/>
            <person name="Lau K.J.X."/>
            <person name="Naqvi N.I."/>
        </authorList>
    </citation>
    <scope>NUCLEOTIDE SEQUENCE [LARGE SCALE GENOMIC DNA]</scope>
    <source>
        <strain evidence="1">GMP-LS</strain>
    </source>
</reference>
<dbReference type="PANTHER" id="PTHR33835">
    <property type="entry name" value="YALI0C07656P"/>
    <property type="match status" value="1"/>
</dbReference>
<gene>
    <name evidence="1" type="ORF">RRF57_008009</name>
</gene>
<protein>
    <submittedName>
        <fullName evidence="1">Uncharacterized protein</fullName>
    </submittedName>
</protein>
<evidence type="ECO:0000313" key="1">
    <source>
        <dbReference type="EMBL" id="KAK5632295.1"/>
    </source>
</evidence>
<dbReference type="SUPFAM" id="SSF56281">
    <property type="entry name" value="Metallo-hydrolase/oxidoreductase"/>
    <property type="match status" value="1"/>
</dbReference>
<comment type="caution">
    <text evidence="1">The sequence shown here is derived from an EMBL/GenBank/DDBJ whole genome shotgun (WGS) entry which is preliminary data.</text>
</comment>
<dbReference type="InterPro" id="IPR025638">
    <property type="entry name" value="DUF4336"/>
</dbReference>
<dbReference type="EMBL" id="JAWHQM010000024">
    <property type="protein sequence ID" value="KAK5632295.1"/>
    <property type="molecule type" value="Genomic_DNA"/>
</dbReference>
<dbReference type="InterPro" id="IPR036866">
    <property type="entry name" value="RibonucZ/Hydroxyglut_hydro"/>
</dbReference>
<sequence>MTHVFRGGALRHTIIDATLAMPNGISLAPRQLTVTKKTFLSSPCALFPSFHHLSRIITARYLFPSAPKAPRVNALYPPIRNLPHIHRRNATMSEKLIPKEPSKVQVIRNVTPNVVTVSVPFLRFEKIPIGGRATIIKLTSGALAVFSPVALTDEVKAKITELGGNVGYLIAGDIEHHIFLTQWKTEYPAAKLIGPKGLPERRKAITNDPMIGKEEFDFLYDEKNAHSAAISDEFAADFEVELVTAHKNQEIVLFYKPDRVLIEADLMFNLPPTEQYSKVPEQKNTGGLLKKIFYSLNSTAGPAKGHKRLIWFAISNSNKDRPGFNESIKRIHGWDFNTLIPCHGDTIEGTGKETFAKIFDWHINGKK</sequence>
<name>A0AAN7UH25_9PEZI</name>
<accession>A0AAN7UH25</accession>
<dbReference type="PANTHER" id="PTHR33835:SF1">
    <property type="entry name" value="METALLO-BETA-LACTAMASE DOMAIN-CONTAINING PROTEIN"/>
    <property type="match status" value="1"/>
</dbReference>
<dbReference type="Proteomes" id="UP001305414">
    <property type="component" value="Unassembled WGS sequence"/>
</dbReference>
<keyword evidence="2" id="KW-1185">Reference proteome</keyword>
<dbReference type="AlphaFoldDB" id="A0AAN7UH25"/>
<evidence type="ECO:0000313" key="2">
    <source>
        <dbReference type="Proteomes" id="UP001305414"/>
    </source>
</evidence>
<proteinExistence type="predicted"/>
<organism evidence="1 2">
    <name type="scientific">Xylaria bambusicola</name>
    <dbReference type="NCBI Taxonomy" id="326684"/>
    <lineage>
        <taxon>Eukaryota</taxon>
        <taxon>Fungi</taxon>
        <taxon>Dikarya</taxon>
        <taxon>Ascomycota</taxon>
        <taxon>Pezizomycotina</taxon>
        <taxon>Sordariomycetes</taxon>
        <taxon>Xylariomycetidae</taxon>
        <taxon>Xylariales</taxon>
        <taxon>Xylariaceae</taxon>
        <taxon>Xylaria</taxon>
    </lineage>
</organism>
<dbReference type="Pfam" id="PF14234">
    <property type="entry name" value="DUF4336"/>
    <property type="match status" value="1"/>
</dbReference>